<dbReference type="PROSITE" id="PS51186">
    <property type="entry name" value="GNAT"/>
    <property type="match status" value="1"/>
</dbReference>
<evidence type="ECO:0000256" key="1">
    <source>
        <dbReference type="ARBA" id="ARBA00022679"/>
    </source>
</evidence>
<keyword evidence="1 4" id="KW-0808">Transferase</keyword>
<dbReference type="Gene3D" id="3.40.630.30">
    <property type="match status" value="1"/>
</dbReference>
<evidence type="ECO:0000313" key="5">
    <source>
        <dbReference type="Proteomes" id="UP000076744"/>
    </source>
</evidence>
<accession>A0A167N6R7</accession>
<name>A0A167N6R7_CORFA</name>
<sequence length="189" mass="20707">MAALTFRRATLDDAPQLRALTEHAFSTPDSRPDWTGDAVLAAHFTLTLDAMKASLTASDVVTFAVLDAAGEIIASASVGKKAETGRISMLVVHDAHQRGGLGGRVLAYAEEHCRREWAARRISLNALSSRTALRAWYARRGYRETGETSPFPRESGRFAALAIPDDLCFVEMIKDVEPMQGDKKTEEEE</sequence>
<evidence type="ECO:0000259" key="3">
    <source>
        <dbReference type="PROSITE" id="PS51186"/>
    </source>
</evidence>
<dbReference type="EMBL" id="AZHB01000026">
    <property type="protein sequence ID" value="OAA55197.1"/>
    <property type="molecule type" value="Genomic_DNA"/>
</dbReference>
<keyword evidence="5" id="KW-1185">Reference proteome</keyword>
<dbReference type="InterPro" id="IPR050832">
    <property type="entry name" value="Bact_Acetyltransf"/>
</dbReference>
<dbReference type="OrthoDB" id="5689at2759"/>
<reference evidence="4 5" key="1">
    <citation type="journal article" date="2016" name="Genome Biol. Evol.">
        <title>Divergent and convergent evolution of fungal pathogenicity.</title>
        <authorList>
            <person name="Shang Y."/>
            <person name="Xiao G."/>
            <person name="Zheng P."/>
            <person name="Cen K."/>
            <person name="Zhan S."/>
            <person name="Wang C."/>
        </authorList>
    </citation>
    <scope>NUCLEOTIDE SEQUENCE [LARGE SCALE GENOMIC DNA]</scope>
    <source>
        <strain evidence="4 5">ARSEF 2679</strain>
    </source>
</reference>
<dbReference type="InterPro" id="IPR000182">
    <property type="entry name" value="GNAT_dom"/>
</dbReference>
<organism evidence="4 5">
    <name type="scientific">Cordyceps fumosorosea (strain ARSEF 2679)</name>
    <name type="common">Isaria fumosorosea</name>
    <dbReference type="NCBI Taxonomy" id="1081104"/>
    <lineage>
        <taxon>Eukaryota</taxon>
        <taxon>Fungi</taxon>
        <taxon>Dikarya</taxon>
        <taxon>Ascomycota</taxon>
        <taxon>Pezizomycotina</taxon>
        <taxon>Sordariomycetes</taxon>
        <taxon>Hypocreomycetidae</taxon>
        <taxon>Hypocreales</taxon>
        <taxon>Cordycipitaceae</taxon>
        <taxon>Cordyceps</taxon>
    </lineage>
</organism>
<evidence type="ECO:0000313" key="4">
    <source>
        <dbReference type="EMBL" id="OAA55197.1"/>
    </source>
</evidence>
<gene>
    <name evidence="4" type="ORF">ISF_08118</name>
</gene>
<dbReference type="GO" id="GO:0016747">
    <property type="term" value="F:acyltransferase activity, transferring groups other than amino-acyl groups"/>
    <property type="evidence" value="ECO:0007669"/>
    <property type="project" value="InterPro"/>
</dbReference>
<dbReference type="Proteomes" id="UP000076744">
    <property type="component" value="Unassembled WGS sequence"/>
</dbReference>
<evidence type="ECO:0000256" key="2">
    <source>
        <dbReference type="ARBA" id="ARBA00023315"/>
    </source>
</evidence>
<keyword evidence="2 4" id="KW-0012">Acyltransferase</keyword>
<proteinExistence type="predicted"/>
<dbReference type="CDD" id="cd04301">
    <property type="entry name" value="NAT_SF"/>
    <property type="match status" value="1"/>
</dbReference>
<dbReference type="AlphaFoldDB" id="A0A167N6R7"/>
<dbReference type="STRING" id="1081104.A0A167N6R7"/>
<protein>
    <submittedName>
        <fullName evidence="4">Acyl-CoA N-acyltransferase</fullName>
    </submittedName>
</protein>
<dbReference type="Pfam" id="PF13673">
    <property type="entry name" value="Acetyltransf_10"/>
    <property type="match status" value="1"/>
</dbReference>
<dbReference type="PANTHER" id="PTHR43877">
    <property type="entry name" value="AMINOALKYLPHOSPHONATE N-ACETYLTRANSFERASE-RELATED-RELATED"/>
    <property type="match status" value="1"/>
</dbReference>
<dbReference type="RefSeq" id="XP_018701207.1">
    <property type="nucleotide sequence ID" value="XM_018851721.1"/>
</dbReference>
<dbReference type="InterPro" id="IPR016181">
    <property type="entry name" value="Acyl_CoA_acyltransferase"/>
</dbReference>
<comment type="caution">
    <text evidence="4">The sequence shown here is derived from an EMBL/GenBank/DDBJ whole genome shotgun (WGS) entry which is preliminary data.</text>
</comment>
<feature type="domain" description="N-acetyltransferase" evidence="3">
    <location>
        <begin position="4"/>
        <end position="177"/>
    </location>
</feature>
<dbReference type="GeneID" id="30024410"/>
<dbReference type="SUPFAM" id="SSF55729">
    <property type="entry name" value="Acyl-CoA N-acyltransferases (Nat)"/>
    <property type="match status" value="1"/>
</dbReference>